<reference evidence="5 6" key="1">
    <citation type="submission" date="2018-05" db="EMBL/GenBank/DDBJ databases">
        <title>Draft genome sequence of Scytalidium lignicola DSM 105466, a ubiquitous saprotrophic fungus.</title>
        <authorList>
            <person name="Buettner E."/>
            <person name="Gebauer A.M."/>
            <person name="Hofrichter M."/>
            <person name="Liers C."/>
            <person name="Kellner H."/>
        </authorList>
    </citation>
    <scope>NUCLEOTIDE SEQUENCE [LARGE SCALE GENOMIC DNA]</scope>
    <source>
        <strain evidence="5 6">DSM 105466</strain>
    </source>
</reference>
<protein>
    <recommendedName>
        <fullName evidence="4">Zn(2)-C6 fungal-type domain-containing protein</fullName>
    </recommendedName>
</protein>
<proteinExistence type="predicted"/>
<dbReference type="InterPro" id="IPR036864">
    <property type="entry name" value="Zn2-C6_fun-type_DNA-bd_sf"/>
</dbReference>
<comment type="subcellular location">
    <subcellularLocation>
        <location evidence="1">Nucleus</location>
    </subcellularLocation>
</comment>
<sequence length="994" mass="111922">MPISVDGPQTIILTNEERDSGIIGDKKLYDAVEAFFKDGLVVIENAIDVTIINRLNERMLQDTEKLLSGGGNAQFNHLNKDPTNQGAAKGGNLSQVPPIEKGWFFPEIYGNKHGANIISHILGPHPEVHFIRSNTLLATDDRQLVHADILCQHPEHPFGIVLNTFLVDVGIENGTTEIWLGTQNTNMEYHRKVGDPSISEDKHAGMPNPTNETRIMLAIVYYAAWYKNGLATTMPESLRPIVENLEVSSKSKIAVKWVPDEGYNYLNNEFSRNFSSTLTPWIWEEIEKLEETRECTRRKIKCDKQIPCSRCRRMGARCIRERVMVSSVAARHGQELSFLKQLEKKLRSPKVKIIDISTEISQRIAAIQDGKAKPSEIFPASKQYSREDLANSLPVEVLDSKVIRTGRNGSDKVPEYAATVTLESLAWGRHYGACYPHRHCNCYSYRSPSEIISISSDLSNLPPGLANQVFTSQVTTILKDPNLLPSISDSTKLVNFHITHLAWHHGTLHAPTFLEQCEIFWSTGKPPHSLWVALYLAVLSSTMWSIQNSIIHQRALSIFVEEDAPRNLFLAMVETLYSEKFLEYVSMYSIQAIAISTEVAHNLGLSDLNATLVAAGIRLSQCIGLHKIIALPPSEIETTDRWHETVERELGKRIWCQLVIQDHFGLCFTDSYNINPKHCLTELPRNCDDYDLKERGDNIPTITSYIRTLAHMATLVPRLFDELGPLWSRKPLREQYQDVINGDREMRCLVGDIPSFLLREDTTEQSLKKPWLDIARRSLAITAAEKIILIHRPFLFPSFQTARYPHTRSTCVGAATTIVREYANIVAADHISLWTHTAYCVTASIVLCLQLLYPQNDLPDQNGGEKVTLAQIEQKYCDLVSTTRKHLANRRGDVIATRGVRLIDTILSVGGFGSLGRISEGVSIGQSSSQDGAPNVHIDLREVVAQFLTEDQTKFDLSVERWDYTTNVELPLDMDVVDVDFDTWFEGVFGEQGI</sequence>
<dbReference type="STRING" id="5539.A0A3E2H8R9"/>
<organism evidence="5 6">
    <name type="scientific">Scytalidium lignicola</name>
    <name type="common">Hyphomycete</name>
    <dbReference type="NCBI Taxonomy" id="5539"/>
    <lineage>
        <taxon>Eukaryota</taxon>
        <taxon>Fungi</taxon>
        <taxon>Dikarya</taxon>
        <taxon>Ascomycota</taxon>
        <taxon>Pezizomycotina</taxon>
        <taxon>Leotiomycetes</taxon>
        <taxon>Leotiomycetes incertae sedis</taxon>
        <taxon>Scytalidium</taxon>
    </lineage>
</organism>
<dbReference type="Gene3D" id="2.60.120.620">
    <property type="entry name" value="q2cbj1_9rhob like domain"/>
    <property type="match status" value="1"/>
</dbReference>
<comment type="caution">
    <text evidence="5">The sequence shown here is derived from an EMBL/GenBank/DDBJ whole genome shotgun (WGS) entry which is preliminary data.</text>
</comment>
<dbReference type="Proteomes" id="UP000258309">
    <property type="component" value="Unassembled WGS sequence"/>
</dbReference>
<evidence type="ECO:0000313" key="5">
    <source>
        <dbReference type="EMBL" id="RFU29523.1"/>
    </source>
</evidence>
<dbReference type="PANTHER" id="PTHR31001">
    <property type="entry name" value="UNCHARACTERIZED TRANSCRIPTIONAL REGULATORY PROTEIN"/>
    <property type="match status" value="1"/>
</dbReference>
<accession>A0A3E2H8R9</accession>
<feature type="region of interest" description="Disordered" evidence="3">
    <location>
        <begin position="71"/>
        <end position="92"/>
    </location>
</feature>
<evidence type="ECO:0000313" key="6">
    <source>
        <dbReference type="Proteomes" id="UP000258309"/>
    </source>
</evidence>
<evidence type="ECO:0000256" key="1">
    <source>
        <dbReference type="ARBA" id="ARBA00004123"/>
    </source>
</evidence>
<evidence type="ECO:0000259" key="4">
    <source>
        <dbReference type="PROSITE" id="PS50048"/>
    </source>
</evidence>
<dbReference type="GO" id="GO:0005634">
    <property type="term" value="C:nucleus"/>
    <property type="evidence" value="ECO:0007669"/>
    <property type="project" value="UniProtKB-SubCell"/>
</dbReference>
<dbReference type="Pfam" id="PF00172">
    <property type="entry name" value="Zn_clus"/>
    <property type="match status" value="1"/>
</dbReference>
<dbReference type="CDD" id="cd00067">
    <property type="entry name" value="GAL4"/>
    <property type="match status" value="1"/>
</dbReference>
<keyword evidence="6" id="KW-1185">Reference proteome</keyword>
<evidence type="ECO:0000256" key="2">
    <source>
        <dbReference type="ARBA" id="ARBA00023242"/>
    </source>
</evidence>
<feature type="compositionally biased region" description="Polar residues" evidence="3">
    <location>
        <begin position="73"/>
        <end position="86"/>
    </location>
</feature>
<dbReference type="Gene3D" id="4.10.240.10">
    <property type="entry name" value="Zn(2)-C6 fungal-type DNA-binding domain"/>
    <property type="match status" value="1"/>
</dbReference>
<dbReference type="PANTHER" id="PTHR31001:SF90">
    <property type="entry name" value="CENTROMERE DNA-BINDING PROTEIN COMPLEX CBF3 SUBUNIT B"/>
    <property type="match status" value="1"/>
</dbReference>
<dbReference type="SUPFAM" id="SSF51197">
    <property type="entry name" value="Clavaminate synthase-like"/>
    <property type="match status" value="1"/>
</dbReference>
<dbReference type="SUPFAM" id="SSF57701">
    <property type="entry name" value="Zn2/Cys6 DNA-binding domain"/>
    <property type="match status" value="1"/>
</dbReference>
<dbReference type="PROSITE" id="PS50048">
    <property type="entry name" value="ZN2_CY6_FUNGAL_2"/>
    <property type="match status" value="1"/>
</dbReference>
<dbReference type="InterPro" id="IPR001138">
    <property type="entry name" value="Zn2Cys6_DnaBD"/>
</dbReference>
<dbReference type="EMBL" id="NCSJ02000126">
    <property type="protein sequence ID" value="RFU29523.1"/>
    <property type="molecule type" value="Genomic_DNA"/>
</dbReference>
<dbReference type="GO" id="GO:0000981">
    <property type="term" value="F:DNA-binding transcription factor activity, RNA polymerase II-specific"/>
    <property type="evidence" value="ECO:0007669"/>
    <property type="project" value="InterPro"/>
</dbReference>
<feature type="non-terminal residue" evidence="5">
    <location>
        <position position="1"/>
    </location>
</feature>
<gene>
    <name evidence="5" type="ORF">B7463_g6816</name>
</gene>
<name>A0A3E2H8R9_SCYLI</name>
<dbReference type="GO" id="GO:0008270">
    <property type="term" value="F:zinc ion binding"/>
    <property type="evidence" value="ECO:0007669"/>
    <property type="project" value="InterPro"/>
</dbReference>
<dbReference type="CDD" id="cd12148">
    <property type="entry name" value="fungal_TF_MHR"/>
    <property type="match status" value="1"/>
</dbReference>
<dbReference type="AlphaFoldDB" id="A0A3E2H8R9"/>
<dbReference type="InterPro" id="IPR050613">
    <property type="entry name" value="Sec_Metabolite_Reg"/>
</dbReference>
<evidence type="ECO:0000256" key="3">
    <source>
        <dbReference type="SAM" id="MobiDB-lite"/>
    </source>
</evidence>
<dbReference type="OrthoDB" id="410267at2759"/>
<feature type="non-terminal residue" evidence="5">
    <location>
        <position position="994"/>
    </location>
</feature>
<feature type="domain" description="Zn(2)-C6 fungal-type" evidence="4">
    <location>
        <begin position="295"/>
        <end position="320"/>
    </location>
</feature>
<keyword evidence="2" id="KW-0539">Nucleus</keyword>
<dbReference type="OMA" id="SLWTHTA"/>